<dbReference type="PROSITE" id="PS00217">
    <property type="entry name" value="SUGAR_TRANSPORT_2"/>
    <property type="match status" value="1"/>
</dbReference>
<dbReference type="RefSeq" id="WP_264814040.1">
    <property type="nucleotide sequence ID" value="NZ_BAPV01000002.1"/>
</dbReference>
<comment type="similarity">
    <text evidence="2 7">Belongs to the major facilitator superfamily. Sugar transporter (TC 2.A.1.1) family.</text>
</comment>
<gene>
    <name evidence="11" type="ORF">AA0535_0224</name>
</gene>
<dbReference type="Proteomes" id="UP001062776">
    <property type="component" value="Unassembled WGS sequence"/>
</dbReference>
<feature type="transmembrane region" description="Helical" evidence="9">
    <location>
        <begin position="278"/>
        <end position="302"/>
    </location>
</feature>
<evidence type="ECO:0000256" key="3">
    <source>
        <dbReference type="ARBA" id="ARBA00022448"/>
    </source>
</evidence>
<evidence type="ECO:0000256" key="5">
    <source>
        <dbReference type="ARBA" id="ARBA00022989"/>
    </source>
</evidence>
<dbReference type="EMBL" id="BAPV01000002">
    <property type="protein sequence ID" value="GBQ83342.1"/>
    <property type="molecule type" value="Genomic_DNA"/>
</dbReference>
<dbReference type="InterPro" id="IPR036259">
    <property type="entry name" value="MFS_trans_sf"/>
</dbReference>
<evidence type="ECO:0000259" key="10">
    <source>
        <dbReference type="PROSITE" id="PS50850"/>
    </source>
</evidence>
<dbReference type="NCBIfam" id="TIGR00879">
    <property type="entry name" value="SP"/>
    <property type="match status" value="1"/>
</dbReference>
<dbReference type="InterPro" id="IPR020846">
    <property type="entry name" value="MFS_dom"/>
</dbReference>
<evidence type="ECO:0000256" key="9">
    <source>
        <dbReference type="SAM" id="Phobius"/>
    </source>
</evidence>
<evidence type="ECO:0000313" key="12">
    <source>
        <dbReference type="Proteomes" id="UP001062776"/>
    </source>
</evidence>
<feature type="domain" description="Major facilitator superfamily (MFS) profile" evidence="10">
    <location>
        <begin position="43"/>
        <end position="466"/>
    </location>
</feature>
<feature type="transmembrane region" description="Helical" evidence="9">
    <location>
        <begin position="411"/>
        <end position="438"/>
    </location>
</feature>
<evidence type="ECO:0000256" key="2">
    <source>
        <dbReference type="ARBA" id="ARBA00010992"/>
    </source>
</evidence>
<feature type="transmembrane region" description="Helical" evidence="9">
    <location>
        <begin position="76"/>
        <end position="97"/>
    </location>
</feature>
<evidence type="ECO:0000256" key="4">
    <source>
        <dbReference type="ARBA" id="ARBA00022692"/>
    </source>
</evidence>
<feature type="region of interest" description="Disordered" evidence="8">
    <location>
        <begin position="1"/>
        <end position="21"/>
    </location>
</feature>
<keyword evidence="5 9" id="KW-1133">Transmembrane helix</keyword>
<feature type="transmembrane region" description="Helical" evidence="9">
    <location>
        <begin position="134"/>
        <end position="155"/>
    </location>
</feature>
<dbReference type="PROSITE" id="PS50850">
    <property type="entry name" value="MFS"/>
    <property type="match status" value="1"/>
</dbReference>
<feature type="transmembrane region" description="Helical" evidence="9">
    <location>
        <begin position="345"/>
        <end position="368"/>
    </location>
</feature>
<dbReference type="InterPro" id="IPR005829">
    <property type="entry name" value="Sugar_transporter_CS"/>
</dbReference>
<keyword evidence="12" id="KW-1185">Reference proteome</keyword>
<keyword evidence="3 7" id="KW-0813">Transport</keyword>
<dbReference type="SUPFAM" id="SSF103473">
    <property type="entry name" value="MFS general substrate transporter"/>
    <property type="match status" value="1"/>
</dbReference>
<organism evidence="11 12">
    <name type="scientific">Asaia krungthepensis NRIC 0535</name>
    <dbReference type="NCBI Taxonomy" id="1307925"/>
    <lineage>
        <taxon>Bacteria</taxon>
        <taxon>Pseudomonadati</taxon>
        <taxon>Pseudomonadota</taxon>
        <taxon>Alphaproteobacteria</taxon>
        <taxon>Acetobacterales</taxon>
        <taxon>Acetobacteraceae</taxon>
        <taxon>Asaia</taxon>
    </lineage>
</organism>
<reference evidence="11" key="1">
    <citation type="submission" date="2013-04" db="EMBL/GenBank/DDBJ databases">
        <title>The genome sequencing project of 58 acetic acid bacteria.</title>
        <authorList>
            <person name="Okamoto-Kainuma A."/>
            <person name="Ishikawa M."/>
            <person name="Umino S."/>
            <person name="Koizumi Y."/>
            <person name="Shiwa Y."/>
            <person name="Yoshikawa H."/>
            <person name="Matsutani M."/>
            <person name="Matsushita K."/>
        </authorList>
    </citation>
    <scope>NUCLEOTIDE SEQUENCE</scope>
    <source>
        <strain evidence="11">NRIC 0535</strain>
    </source>
</reference>
<keyword evidence="11" id="KW-0762">Sugar transport</keyword>
<dbReference type="Gene3D" id="1.20.1250.20">
    <property type="entry name" value="MFS general substrate transporter like domains"/>
    <property type="match status" value="1"/>
</dbReference>
<evidence type="ECO:0000256" key="6">
    <source>
        <dbReference type="ARBA" id="ARBA00023136"/>
    </source>
</evidence>
<dbReference type="PRINTS" id="PR00171">
    <property type="entry name" value="SUGRTRNSPORT"/>
</dbReference>
<dbReference type="InterPro" id="IPR050814">
    <property type="entry name" value="Myo-inositol_Transporter"/>
</dbReference>
<dbReference type="PANTHER" id="PTHR48020">
    <property type="entry name" value="PROTON MYO-INOSITOL COTRANSPORTER"/>
    <property type="match status" value="1"/>
</dbReference>
<comment type="caution">
    <text evidence="11">The sequence shown here is derived from an EMBL/GenBank/DDBJ whole genome shotgun (WGS) entry which is preliminary data.</text>
</comment>
<keyword evidence="6 9" id="KW-0472">Membrane</keyword>
<comment type="subcellular location">
    <subcellularLocation>
        <location evidence="1">Membrane</location>
        <topology evidence="1">Multi-pass membrane protein</topology>
    </subcellularLocation>
</comment>
<evidence type="ECO:0000313" key="11">
    <source>
        <dbReference type="EMBL" id="GBQ83342.1"/>
    </source>
</evidence>
<evidence type="ECO:0000256" key="7">
    <source>
        <dbReference type="RuleBase" id="RU003346"/>
    </source>
</evidence>
<dbReference type="InterPro" id="IPR003663">
    <property type="entry name" value="Sugar/inositol_transpt"/>
</dbReference>
<accession>A0ABQ0PWF8</accession>
<protein>
    <submittedName>
        <fullName evidence="11">Sugar transporter</fullName>
    </submittedName>
</protein>
<proteinExistence type="inferred from homology"/>
<feature type="transmembrane region" description="Helical" evidence="9">
    <location>
        <begin position="314"/>
        <end position="338"/>
    </location>
</feature>
<feature type="transmembrane region" description="Helical" evidence="9">
    <location>
        <begin position="37"/>
        <end position="56"/>
    </location>
</feature>
<feature type="transmembrane region" description="Helical" evidence="9">
    <location>
        <begin position="109"/>
        <end position="128"/>
    </location>
</feature>
<sequence length="507" mass="54418">MNERDHSAIRQNGGAPRGAQESIETIASEASPMRHSWLILAMASFAAAVCGGLYGYDTGVISGALLLMTREFGLSHTQQEIVTASILAGAVAGALMTSWASERFGRKKTVLIVLSLFATGAILCSVAPSVGSLIAARFLLGIAVGGSTQVVPMYISELSPSRYRGTLVTTFNVAIGIGIVLANIVGYYYHDVWSWRRMVSVAAVPAGLVFVIMLFMPASPRWVAEKRGLVAAARILERVRRTRLDIHQELTQIDRIRQSTDKADSGWAGIRQPWARPALVAALGVAFFTQCGGLEMMIYYSPTFLSDAGFGKNAALLASVGVALVYAVVTLAGCFLVDRIGRRRLMLIMIPGSVLSLIGLGLSFMSGIHQGVGALATVAFLLLFMMFNSGGIQICGWLLGAELFPLGMRGMATALHAAMLWGSNLLVTGTALTLVQAAGIGPTMWIYAEINFLSFLFVYRYVPETAGLSLEDIEGNLRAGSFTPRAIRKMSTRQTHTHQGRETVLQS</sequence>
<dbReference type="InterPro" id="IPR005828">
    <property type="entry name" value="MFS_sugar_transport-like"/>
</dbReference>
<feature type="transmembrane region" description="Helical" evidence="9">
    <location>
        <begin position="167"/>
        <end position="189"/>
    </location>
</feature>
<feature type="transmembrane region" description="Helical" evidence="9">
    <location>
        <begin position="374"/>
        <end position="399"/>
    </location>
</feature>
<feature type="transmembrane region" description="Helical" evidence="9">
    <location>
        <begin position="444"/>
        <end position="462"/>
    </location>
</feature>
<evidence type="ECO:0000256" key="8">
    <source>
        <dbReference type="SAM" id="MobiDB-lite"/>
    </source>
</evidence>
<dbReference type="Pfam" id="PF00083">
    <property type="entry name" value="Sugar_tr"/>
    <property type="match status" value="1"/>
</dbReference>
<keyword evidence="4 9" id="KW-0812">Transmembrane</keyword>
<evidence type="ECO:0000256" key="1">
    <source>
        <dbReference type="ARBA" id="ARBA00004141"/>
    </source>
</evidence>
<dbReference type="PANTHER" id="PTHR48020:SF12">
    <property type="entry name" value="PROTON MYO-INOSITOL COTRANSPORTER"/>
    <property type="match status" value="1"/>
</dbReference>
<name>A0ABQ0PWF8_9PROT</name>
<feature type="transmembrane region" description="Helical" evidence="9">
    <location>
        <begin position="195"/>
        <end position="216"/>
    </location>
</feature>